<feature type="region of interest" description="Disordered" evidence="1">
    <location>
        <begin position="1"/>
        <end position="48"/>
    </location>
</feature>
<evidence type="ECO:0000313" key="3">
    <source>
        <dbReference type="Proteomes" id="UP000075324"/>
    </source>
</evidence>
<gene>
    <name evidence="2" type="ORF">B4110_3706</name>
</gene>
<dbReference type="EMBL" id="LQYW01000056">
    <property type="protein sequence ID" value="KYD30227.1"/>
    <property type="molecule type" value="Genomic_DNA"/>
</dbReference>
<sequence length="48" mass="5484">MQYLRKDEEGRGTGDEIDHGIHRKETPAESQRNQIGSGSTVEEKIPRF</sequence>
<feature type="compositionally biased region" description="Polar residues" evidence="1">
    <location>
        <begin position="28"/>
        <end position="40"/>
    </location>
</feature>
<proteinExistence type="predicted"/>
<protein>
    <submittedName>
        <fullName evidence="2">Uncharacterized protein</fullName>
    </submittedName>
</protein>
<reference evidence="2 3" key="1">
    <citation type="submission" date="2016-01" db="EMBL/GenBank/DDBJ databases">
        <title>Draft Genome Sequences of Seven Thermophilic Sporeformers Isolated from Foods.</title>
        <authorList>
            <person name="Berendsen E.M."/>
            <person name="Wells-Bennik M.H."/>
            <person name="Krawcyk A.O."/>
            <person name="De Jong A."/>
            <person name="Holsappel S."/>
            <person name="Eijlander R.T."/>
            <person name="Kuipers O.P."/>
        </authorList>
    </citation>
    <scope>NUCLEOTIDE SEQUENCE [LARGE SCALE GENOMIC DNA]</scope>
    <source>
        <strain evidence="2 3">B4110</strain>
    </source>
</reference>
<evidence type="ECO:0000256" key="1">
    <source>
        <dbReference type="SAM" id="MobiDB-lite"/>
    </source>
</evidence>
<dbReference type="AlphaFoldDB" id="A0A150N0I5"/>
<organism evidence="2 3">
    <name type="scientific">Parageobacillus toebii</name>
    <dbReference type="NCBI Taxonomy" id="153151"/>
    <lineage>
        <taxon>Bacteria</taxon>
        <taxon>Bacillati</taxon>
        <taxon>Bacillota</taxon>
        <taxon>Bacilli</taxon>
        <taxon>Bacillales</taxon>
        <taxon>Anoxybacillaceae</taxon>
        <taxon>Parageobacillus</taxon>
    </lineage>
</organism>
<name>A0A150N0I5_9BACL</name>
<accession>A0A150N0I5</accession>
<evidence type="ECO:0000313" key="2">
    <source>
        <dbReference type="EMBL" id="KYD30227.1"/>
    </source>
</evidence>
<dbReference type="Proteomes" id="UP000075324">
    <property type="component" value="Unassembled WGS sequence"/>
</dbReference>
<feature type="compositionally biased region" description="Basic and acidic residues" evidence="1">
    <location>
        <begin position="1"/>
        <end position="27"/>
    </location>
</feature>
<comment type="caution">
    <text evidence="2">The sequence shown here is derived from an EMBL/GenBank/DDBJ whole genome shotgun (WGS) entry which is preliminary data.</text>
</comment>